<dbReference type="AlphaFoldDB" id="A0A2N7WH79"/>
<evidence type="ECO:0000313" key="2">
    <source>
        <dbReference type="EMBL" id="CAB3711650.1"/>
    </source>
</evidence>
<dbReference type="EMBL" id="CADIJZ010000016">
    <property type="protein sequence ID" value="CAB3711650.1"/>
    <property type="molecule type" value="Genomic_DNA"/>
</dbReference>
<reference evidence="2 5" key="2">
    <citation type="submission" date="2020-04" db="EMBL/GenBank/DDBJ databases">
        <authorList>
            <person name="De Canck E."/>
        </authorList>
    </citation>
    <scope>NUCLEOTIDE SEQUENCE [LARGE SCALE GENOMIC DNA]</scope>
    <source>
        <strain evidence="2 5">LMG 27174</strain>
    </source>
</reference>
<accession>A0A2N7WH79</accession>
<evidence type="ECO:0000313" key="4">
    <source>
        <dbReference type="Proteomes" id="UP000235659"/>
    </source>
</evidence>
<dbReference type="Proteomes" id="UP000494205">
    <property type="component" value="Unassembled WGS sequence"/>
</dbReference>
<dbReference type="EMBL" id="PNXY01000017">
    <property type="protein sequence ID" value="PMS28711.1"/>
    <property type="molecule type" value="Genomic_DNA"/>
</dbReference>
<dbReference type="RefSeq" id="WP_102634375.1">
    <property type="nucleotide sequence ID" value="NZ_CADIJZ010000016.1"/>
</dbReference>
<evidence type="ECO:0000313" key="3">
    <source>
        <dbReference type="EMBL" id="PMS28711.1"/>
    </source>
</evidence>
<evidence type="ECO:0000259" key="1">
    <source>
        <dbReference type="Pfam" id="PF15648"/>
    </source>
</evidence>
<reference evidence="3 4" key="1">
    <citation type="submission" date="2018-01" db="EMBL/GenBank/DDBJ databases">
        <title>Whole genome analyses suggest that Burkholderia sensu lato contains two further novel genera in the rhizoxinica-symbiotica group Mycetohabitans gen. nov., and Trinickia gen. nov.: implications for the evolution of diazotrophy and nodulation in the Burkholderiaceae.</title>
        <authorList>
            <person name="Estrada-de los Santos P."/>
            <person name="Palmer M."/>
            <person name="Chavez-Ramirez B."/>
            <person name="Beukes C."/>
            <person name="Steenkamp E.T."/>
            <person name="Hirsch A.M."/>
            <person name="Manyaka P."/>
            <person name="Maluk M."/>
            <person name="Lafos M."/>
            <person name="Crook M."/>
            <person name="Gross E."/>
            <person name="Simon M.F."/>
            <person name="Bueno dos Reis Junior F."/>
            <person name="Poole P.S."/>
            <person name="Venter S.N."/>
            <person name="James E.K."/>
        </authorList>
    </citation>
    <scope>NUCLEOTIDE SEQUENCE [LARGE SCALE GENOMIC DNA]</scope>
    <source>
        <strain evidence="3 4">WSM 3937</strain>
    </source>
</reference>
<sequence length="195" mass="21477">MAVLAIPLVEGAGALLAEAFPALLGGTAAAGILSLSGDQAQDKSKTQPVARTMPKTDEACKKCPPDAGNLVTRNWNMSDTSRTYQAQVTGFAPNTEWSFSGLDFDGFRASLCQLEEAKANYDQFFDPETGEPKFFFRVSGVRKIVDQASTQNDIVVGNPPTQLHWYFMQRLSYRYFTRAFTLAAPLIRTELRPLL</sequence>
<dbReference type="OrthoDB" id="8723461at2"/>
<protein>
    <recommendedName>
        <fullName evidence="1">Tox-REase-5 domain-containing protein</fullName>
    </recommendedName>
</protein>
<dbReference type="Pfam" id="PF15648">
    <property type="entry name" value="Tox-REase-5"/>
    <property type="match status" value="1"/>
</dbReference>
<organism evidence="2 5">
    <name type="scientific">Paraburkholderia rhynchosiae</name>
    <dbReference type="NCBI Taxonomy" id="487049"/>
    <lineage>
        <taxon>Bacteria</taxon>
        <taxon>Pseudomonadati</taxon>
        <taxon>Pseudomonadota</taxon>
        <taxon>Betaproteobacteria</taxon>
        <taxon>Burkholderiales</taxon>
        <taxon>Burkholderiaceae</taxon>
        <taxon>Paraburkholderia</taxon>
    </lineage>
</organism>
<name>A0A2N7WH79_9BURK</name>
<dbReference type="Proteomes" id="UP000235659">
    <property type="component" value="Unassembled WGS sequence"/>
</dbReference>
<evidence type="ECO:0000313" key="5">
    <source>
        <dbReference type="Proteomes" id="UP000494205"/>
    </source>
</evidence>
<dbReference type="InterPro" id="IPR028904">
    <property type="entry name" value="Tox-REase-5_dom"/>
</dbReference>
<keyword evidence="4" id="KW-1185">Reference proteome</keyword>
<proteinExistence type="predicted"/>
<gene>
    <name evidence="3" type="ORF">C0Z16_22975</name>
    <name evidence="2" type="ORF">LMG27174_04274</name>
</gene>
<feature type="domain" description="Tox-REase-5" evidence="1">
    <location>
        <begin position="82"/>
        <end position="169"/>
    </location>
</feature>